<evidence type="ECO:0000313" key="2">
    <source>
        <dbReference type="Proteomes" id="UP001057402"/>
    </source>
</evidence>
<accession>A0ACB9QYA4</accession>
<sequence length="861" mass="95597">MAAPAAAFPALRRPQLTKPISDSDSDSDDSGSGSVPVRHADLSASIFRSYVDQQASSESLSKIQSLLASSSSGGLSCLICLSRIKPSDPIWSCSLLCFSPLHLPCIQSWAQQCFLHQSQPTTWTCPKCRSPYPKSLVPKSYFCFCGKLQDPPSDDPWKLPHSCGEVCDKLLNPNCGHRCLLLCHPGPCPSCPQSVEAACFCGKTRDVRRCSHKYFSCGKKCGCLLDCGVHSCKGMCHEGVCPPCKEIGVYRCHCGRVKEEKECCDRDFRCDADCRKLLACGKHVCEKGCHGGECGGCPYQGKRSCPCGKRVYDDMPCDVDVPLCGGTCDKMLSCGFHRCPERCHRGPCIETCRIVVTKSCRCGSLRKEVPCYQDLSCERKCMRMRDCGRHACKRRCCGGDCPPCSEICEKKLMCRNHRCPSPCHRGPCTPCPLMVTISCACGQTQYEVPCGTEMDQKPPGCRKPCGITQLCRHASISKPHKCHYGACPQCKLTCDEEYPCGHRCKLRCHGARPPPNPEFTVRPKKKKLARMIEHAPGTPCPPCPELNWRPCVGQHVGAERMMVCSDRRKFYCDNLCGHPLSCGNHFCTKSCHTLLVSQSPTASGNRFGESCEECSLPCQKERIPKCQHPCPLPCHPGECPLCKVLVKRSCHCGSLVHVFECIYFNSLSNEEQLTARSCGGPCHRKLPHCYHLCPETCHPGECSSPEKCSKKVGVRCECGTLKREWSCQEVQAAYRTAGRNPGDISKNLFGHGLLPCGSDCKKKVQAVVSEVQQRKPKKFEANEPQTEKRGPKRRKKREMLQETKSSTTFQAIFVAMKWLLLCIVISAAVLAASYYGYKGLLHLSDWMNELDNKRQRRYPRL</sequence>
<reference evidence="2" key="1">
    <citation type="journal article" date="2023" name="Front. Plant Sci.">
        <title>Chromosomal-level genome assembly of Melastoma candidum provides insights into trichome evolution.</title>
        <authorList>
            <person name="Zhong Y."/>
            <person name="Wu W."/>
            <person name="Sun C."/>
            <person name="Zou P."/>
            <person name="Liu Y."/>
            <person name="Dai S."/>
            <person name="Zhou R."/>
        </authorList>
    </citation>
    <scope>NUCLEOTIDE SEQUENCE [LARGE SCALE GENOMIC DNA]</scope>
</reference>
<evidence type="ECO:0000313" key="1">
    <source>
        <dbReference type="EMBL" id="KAI4370536.1"/>
    </source>
</evidence>
<organism evidence="1 2">
    <name type="scientific">Melastoma candidum</name>
    <dbReference type="NCBI Taxonomy" id="119954"/>
    <lineage>
        <taxon>Eukaryota</taxon>
        <taxon>Viridiplantae</taxon>
        <taxon>Streptophyta</taxon>
        <taxon>Embryophyta</taxon>
        <taxon>Tracheophyta</taxon>
        <taxon>Spermatophyta</taxon>
        <taxon>Magnoliopsida</taxon>
        <taxon>eudicotyledons</taxon>
        <taxon>Gunneridae</taxon>
        <taxon>Pentapetalae</taxon>
        <taxon>rosids</taxon>
        <taxon>malvids</taxon>
        <taxon>Myrtales</taxon>
        <taxon>Melastomataceae</taxon>
        <taxon>Melastomatoideae</taxon>
        <taxon>Melastomateae</taxon>
        <taxon>Melastoma</taxon>
    </lineage>
</organism>
<keyword evidence="2" id="KW-1185">Reference proteome</keyword>
<dbReference type="Proteomes" id="UP001057402">
    <property type="component" value="Chromosome 5"/>
</dbReference>
<protein>
    <submittedName>
        <fullName evidence="1">Uncharacterized protein</fullName>
    </submittedName>
</protein>
<name>A0ACB9QYA4_9MYRT</name>
<dbReference type="EMBL" id="CM042884">
    <property type="protein sequence ID" value="KAI4370536.1"/>
    <property type="molecule type" value="Genomic_DNA"/>
</dbReference>
<proteinExistence type="predicted"/>
<gene>
    <name evidence="1" type="ORF">MLD38_018882</name>
</gene>
<comment type="caution">
    <text evidence="1">The sequence shown here is derived from an EMBL/GenBank/DDBJ whole genome shotgun (WGS) entry which is preliminary data.</text>
</comment>